<dbReference type="EnsemblMetazoa" id="ADIR008377-RA">
    <property type="protein sequence ID" value="ADIR008377-PA"/>
    <property type="gene ID" value="ADIR008377"/>
</dbReference>
<reference evidence="6" key="1">
    <citation type="submission" date="2013-03" db="EMBL/GenBank/DDBJ databases">
        <title>The Genome Sequence of Anopheles dirus WRAIR2.</title>
        <authorList>
            <consortium name="The Broad Institute Genomics Platform"/>
            <person name="Neafsey D.E."/>
            <person name="Walton C."/>
            <person name="Walker B."/>
            <person name="Young S.K."/>
            <person name="Zeng Q."/>
            <person name="Gargeya S."/>
            <person name="Fitzgerald M."/>
            <person name="Haas B."/>
            <person name="Abouelleil A."/>
            <person name="Allen A.W."/>
            <person name="Alvarado L."/>
            <person name="Arachchi H.M."/>
            <person name="Berlin A.M."/>
            <person name="Chapman S.B."/>
            <person name="Gainer-Dewar J."/>
            <person name="Goldberg J."/>
            <person name="Griggs A."/>
            <person name="Gujja S."/>
            <person name="Hansen M."/>
            <person name="Howarth C."/>
            <person name="Imamovic A."/>
            <person name="Ireland A."/>
            <person name="Larimer J."/>
            <person name="McCowan C."/>
            <person name="Murphy C."/>
            <person name="Pearson M."/>
            <person name="Poon T.W."/>
            <person name="Priest M."/>
            <person name="Roberts A."/>
            <person name="Saif S."/>
            <person name="Shea T."/>
            <person name="Sisk P."/>
            <person name="Sykes S."/>
            <person name="Wortman J."/>
            <person name="Nusbaum C."/>
            <person name="Birren B."/>
        </authorList>
    </citation>
    <scope>NUCLEOTIDE SEQUENCE [LARGE SCALE GENOMIC DNA]</scope>
    <source>
        <strain evidence="6">WRAIR2</strain>
    </source>
</reference>
<keyword evidence="3" id="KW-0649">Protein kinase inhibitor</keyword>
<evidence type="ECO:0000256" key="2">
    <source>
        <dbReference type="ARBA" id="ARBA00006393"/>
    </source>
</evidence>
<dbReference type="VEuPathDB" id="VectorBase:ADIR008377"/>
<dbReference type="Pfam" id="PF02827">
    <property type="entry name" value="PKI"/>
    <property type="match status" value="1"/>
</dbReference>
<feature type="region of interest" description="Disordered" evidence="4">
    <location>
        <begin position="189"/>
        <end position="220"/>
    </location>
</feature>
<feature type="compositionally biased region" description="Polar residues" evidence="4">
    <location>
        <begin position="1"/>
        <end position="11"/>
    </location>
</feature>
<comment type="similarity">
    <text evidence="2">Belongs to the PKI family.</text>
</comment>
<sequence>MKSTCTATHQSVVEGDRPGSKPGTINKSHNVRLAMDGGGYQQRRPNIRKGHLRLQRHPQQQLHLEQPASLHSVAKAKLMPRFTRIQVLSIIKLATMDKLRESGAGGPDDPSAARQRLATEGGGGGGGGGGGTGAGGGAAGGGDGGSSDEYHHQFYNTGRIGRRNALPDILGTHCTTTTADLSTQLGALSTSECTGKASDGSSSSIASGNHGQPPPTTTAT</sequence>
<protein>
    <submittedName>
        <fullName evidence="5">Uncharacterized protein</fullName>
    </submittedName>
</protein>
<proteinExistence type="inferred from homology"/>
<feature type="region of interest" description="Disordered" evidence="4">
    <location>
        <begin position="100"/>
        <end position="152"/>
    </location>
</feature>
<evidence type="ECO:0000256" key="1">
    <source>
        <dbReference type="ARBA" id="ARBA00002844"/>
    </source>
</evidence>
<feature type="compositionally biased region" description="Low complexity" evidence="4">
    <location>
        <begin position="197"/>
        <end position="208"/>
    </location>
</feature>
<evidence type="ECO:0000256" key="4">
    <source>
        <dbReference type="SAM" id="MobiDB-lite"/>
    </source>
</evidence>
<name>A0A182NL47_9DIPT</name>
<reference evidence="5" key="2">
    <citation type="submission" date="2020-05" db="UniProtKB">
        <authorList>
            <consortium name="EnsemblMetazoa"/>
        </authorList>
    </citation>
    <scope>IDENTIFICATION</scope>
    <source>
        <strain evidence="5">WRAIR2</strain>
    </source>
</reference>
<evidence type="ECO:0000313" key="6">
    <source>
        <dbReference type="Proteomes" id="UP000075884"/>
    </source>
</evidence>
<organism evidence="5 6">
    <name type="scientific">Anopheles dirus</name>
    <dbReference type="NCBI Taxonomy" id="7168"/>
    <lineage>
        <taxon>Eukaryota</taxon>
        <taxon>Metazoa</taxon>
        <taxon>Ecdysozoa</taxon>
        <taxon>Arthropoda</taxon>
        <taxon>Hexapoda</taxon>
        <taxon>Insecta</taxon>
        <taxon>Pterygota</taxon>
        <taxon>Neoptera</taxon>
        <taxon>Endopterygota</taxon>
        <taxon>Diptera</taxon>
        <taxon>Nematocera</taxon>
        <taxon>Culicoidea</taxon>
        <taxon>Culicidae</taxon>
        <taxon>Anophelinae</taxon>
        <taxon>Anopheles</taxon>
    </lineage>
</organism>
<dbReference type="AlphaFoldDB" id="A0A182NL47"/>
<dbReference type="PANTHER" id="PTHR15416">
    <property type="entry name" value="CAMP-DEPENDENT PROTEIN KINASE INHIBITOR/PKI"/>
    <property type="match status" value="1"/>
</dbReference>
<dbReference type="Proteomes" id="UP000075884">
    <property type="component" value="Unassembled WGS sequence"/>
</dbReference>
<dbReference type="InterPro" id="IPR004171">
    <property type="entry name" value="cAMP_dep_PKI"/>
</dbReference>
<accession>A0A182NL47</accession>
<evidence type="ECO:0000313" key="5">
    <source>
        <dbReference type="EnsemblMetazoa" id="ADIR008377-PA"/>
    </source>
</evidence>
<comment type="function">
    <text evidence="1">Extremely potent competitive inhibitor of cAMP-dependent protein kinase activity, this protein interacts with the catalytic subunit of the enzyme after the cAMP-induced dissociation of its regulatory chains.</text>
</comment>
<evidence type="ECO:0000256" key="3">
    <source>
        <dbReference type="ARBA" id="ARBA00023013"/>
    </source>
</evidence>
<feature type="region of interest" description="Disordered" evidence="4">
    <location>
        <begin position="1"/>
        <end position="26"/>
    </location>
</feature>
<keyword evidence="6" id="KW-1185">Reference proteome</keyword>
<dbReference type="GO" id="GO:0004862">
    <property type="term" value="F:cAMP-dependent protein kinase inhibitor activity"/>
    <property type="evidence" value="ECO:0007669"/>
    <property type="project" value="InterPro"/>
</dbReference>
<feature type="compositionally biased region" description="Gly residues" evidence="4">
    <location>
        <begin position="120"/>
        <end position="145"/>
    </location>
</feature>